<accession>A0A392M1T5</accession>
<keyword evidence="4" id="KW-0540">Nuclease</keyword>
<dbReference type="GO" id="GO:0006508">
    <property type="term" value="P:proteolysis"/>
    <property type="evidence" value="ECO:0007669"/>
    <property type="project" value="UniProtKB-KW"/>
</dbReference>
<reference evidence="10 11" key="1">
    <citation type="journal article" date="2018" name="Front. Plant Sci.">
        <title>Red Clover (Trifolium pratense) and Zigzag Clover (T. medium) - A Picture of Genomic Similarities and Differences.</title>
        <authorList>
            <person name="Dluhosova J."/>
            <person name="Istvanek J."/>
            <person name="Nedelnik J."/>
            <person name="Repkova J."/>
        </authorList>
    </citation>
    <scope>NUCLEOTIDE SEQUENCE [LARGE SCALE GENOMIC DNA]</scope>
    <source>
        <strain evidence="11">cv. 10/8</strain>
        <tissue evidence="10">Leaf</tissue>
    </source>
</reference>
<dbReference type="Gene3D" id="3.10.10.10">
    <property type="entry name" value="HIV Type 1 Reverse Transcriptase, subunit A, domain 1"/>
    <property type="match status" value="1"/>
</dbReference>
<keyword evidence="7" id="KW-0695">RNA-directed DNA polymerase</keyword>
<dbReference type="Gene3D" id="2.40.70.10">
    <property type="entry name" value="Acid Proteases"/>
    <property type="match status" value="1"/>
</dbReference>
<evidence type="ECO:0000313" key="11">
    <source>
        <dbReference type="Proteomes" id="UP000265520"/>
    </source>
</evidence>
<dbReference type="EMBL" id="LXQA010002118">
    <property type="protein sequence ID" value="MCH81292.1"/>
    <property type="molecule type" value="Genomic_DNA"/>
</dbReference>
<dbReference type="InterPro" id="IPR021109">
    <property type="entry name" value="Peptidase_aspartic_dom_sf"/>
</dbReference>
<dbReference type="Pfam" id="PF03732">
    <property type="entry name" value="Retrotrans_gag"/>
    <property type="match status" value="1"/>
</dbReference>
<dbReference type="Pfam" id="PF00078">
    <property type="entry name" value="RVT_1"/>
    <property type="match status" value="1"/>
</dbReference>
<evidence type="ECO:0000259" key="9">
    <source>
        <dbReference type="PROSITE" id="PS50878"/>
    </source>
</evidence>
<keyword evidence="2" id="KW-0808">Transferase</keyword>
<dbReference type="SUPFAM" id="SSF56672">
    <property type="entry name" value="DNA/RNA polymerases"/>
    <property type="match status" value="1"/>
</dbReference>
<dbReference type="InterPro" id="IPR043128">
    <property type="entry name" value="Rev_trsase/Diguanyl_cyclase"/>
</dbReference>
<proteinExistence type="predicted"/>
<feature type="region of interest" description="Disordered" evidence="8">
    <location>
        <begin position="229"/>
        <end position="290"/>
    </location>
</feature>
<dbReference type="PROSITE" id="PS50878">
    <property type="entry name" value="RT_POL"/>
    <property type="match status" value="1"/>
</dbReference>
<dbReference type="InterPro" id="IPR000477">
    <property type="entry name" value="RT_dom"/>
</dbReference>
<keyword evidence="3" id="KW-0548">Nucleotidyltransferase</keyword>
<keyword evidence="6" id="KW-0378">Hydrolase</keyword>
<dbReference type="SUPFAM" id="SSF50630">
    <property type="entry name" value="Acid proteases"/>
    <property type="match status" value="1"/>
</dbReference>
<dbReference type="Gene3D" id="3.30.70.270">
    <property type="match status" value="1"/>
</dbReference>
<dbReference type="GO" id="GO:0003964">
    <property type="term" value="F:RNA-directed DNA polymerase activity"/>
    <property type="evidence" value="ECO:0007669"/>
    <property type="project" value="UniProtKB-KW"/>
</dbReference>
<dbReference type="AlphaFoldDB" id="A0A392M1T5"/>
<comment type="caution">
    <text evidence="10">The sequence shown here is derived from an EMBL/GenBank/DDBJ whole genome shotgun (WGS) entry which is preliminary data.</text>
</comment>
<evidence type="ECO:0000256" key="1">
    <source>
        <dbReference type="ARBA" id="ARBA00022670"/>
    </source>
</evidence>
<dbReference type="FunFam" id="3.10.10.10:FF:000007">
    <property type="entry name" value="Retrovirus-related Pol polyprotein from transposon 17.6-like Protein"/>
    <property type="match status" value="1"/>
</dbReference>
<evidence type="ECO:0000256" key="2">
    <source>
        <dbReference type="ARBA" id="ARBA00022679"/>
    </source>
</evidence>
<dbReference type="InterPro" id="IPR005162">
    <property type="entry name" value="Retrotrans_gag_dom"/>
</dbReference>
<evidence type="ECO:0000313" key="10">
    <source>
        <dbReference type="EMBL" id="MCH81292.1"/>
    </source>
</evidence>
<keyword evidence="11" id="KW-1185">Reference proteome</keyword>
<evidence type="ECO:0000256" key="6">
    <source>
        <dbReference type="ARBA" id="ARBA00022801"/>
    </source>
</evidence>
<evidence type="ECO:0000256" key="4">
    <source>
        <dbReference type="ARBA" id="ARBA00022722"/>
    </source>
</evidence>
<protein>
    <recommendedName>
        <fullName evidence="9">Reverse transcriptase domain-containing protein</fullName>
    </recommendedName>
</protein>
<feature type="region of interest" description="Disordered" evidence="8">
    <location>
        <begin position="328"/>
        <end position="352"/>
    </location>
</feature>
<keyword evidence="5" id="KW-0255">Endonuclease</keyword>
<gene>
    <name evidence="10" type="ORF">A2U01_0002077</name>
</gene>
<dbReference type="CDD" id="cd00303">
    <property type="entry name" value="retropepsin_like"/>
    <property type="match status" value="1"/>
</dbReference>
<dbReference type="Proteomes" id="UP000265520">
    <property type="component" value="Unassembled WGS sequence"/>
</dbReference>
<evidence type="ECO:0000256" key="5">
    <source>
        <dbReference type="ARBA" id="ARBA00022759"/>
    </source>
</evidence>
<dbReference type="GO" id="GO:0004519">
    <property type="term" value="F:endonuclease activity"/>
    <property type="evidence" value="ECO:0007669"/>
    <property type="project" value="UniProtKB-KW"/>
</dbReference>
<dbReference type="PANTHER" id="PTHR24559:SF444">
    <property type="entry name" value="REVERSE TRANSCRIPTASE DOMAIN-CONTAINING PROTEIN"/>
    <property type="match status" value="1"/>
</dbReference>
<dbReference type="PANTHER" id="PTHR24559">
    <property type="entry name" value="TRANSPOSON TY3-I GAG-POL POLYPROTEIN"/>
    <property type="match status" value="1"/>
</dbReference>
<dbReference type="CDD" id="cd01647">
    <property type="entry name" value="RT_LTR"/>
    <property type="match status" value="1"/>
</dbReference>
<dbReference type="InterPro" id="IPR043502">
    <property type="entry name" value="DNA/RNA_pol_sf"/>
</dbReference>
<name>A0A392M1T5_9FABA</name>
<evidence type="ECO:0000256" key="8">
    <source>
        <dbReference type="SAM" id="MobiDB-lite"/>
    </source>
</evidence>
<dbReference type="InterPro" id="IPR053134">
    <property type="entry name" value="RNA-dir_DNA_polymerase"/>
</dbReference>
<feature type="domain" description="Reverse transcriptase" evidence="9">
    <location>
        <begin position="558"/>
        <end position="736"/>
    </location>
</feature>
<feature type="compositionally biased region" description="Polar residues" evidence="8">
    <location>
        <begin position="232"/>
        <end position="274"/>
    </location>
</feature>
<dbReference type="GO" id="GO:0008233">
    <property type="term" value="F:peptidase activity"/>
    <property type="evidence" value="ECO:0007669"/>
    <property type="project" value="UniProtKB-KW"/>
</dbReference>
<evidence type="ECO:0000256" key="7">
    <source>
        <dbReference type="ARBA" id="ARBA00022918"/>
    </source>
</evidence>
<organism evidence="10 11">
    <name type="scientific">Trifolium medium</name>
    <dbReference type="NCBI Taxonomy" id="97028"/>
    <lineage>
        <taxon>Eukaryota</taxon>
        <taxon>Viridiplantae</taxon>
        <taxon>Streptophyta</taxon>
        <taxon>Embryophyta</taxon>
        <taxon>Tracheophyta</taxon>
        <taxon>Spermatophyta</taxon>
        <taxon>Magnoliopsida</taxon>
        <taxon>eudicotyledons</taxon>
        <taxon>Gunneridae</taxon>
        <taxon>Pentapetalae</taxon>
        <taxon>rosids</taxon>
        <taxon>fabids</taxon>
        <taxon>Fabales</taxon>
        <taxon>Fabaceae</taxon>
        <taxon>Papilionoideae</taxon>
        <taxon>50 kb inversion clade</taxon>
        <taxon>NPAAA clade</taxon>
        <taxon>Hologalegina</taxon>
        <taxon>IRL clade</taxon>
        <taxon>Trifolieae</taxon>
        <taxon>Trifolium</taxon>
    </lineage>
</organism>
<evidence type="ECO:0000256" key="3">
    <source>
        <dbReference type="ARBA" id="ARBA00022695"/>
    </source>
</evidence>
<sequence length="736" mass="82874">MNTTDIMTALQSKFDAHAESIRTMLQSSLESHSDSVHTTLHRHLLEVDSKVAGLRVDTRTAPTGVVGTVSRSLKLSVPRFDGSNPLDWIFQIEAFFDFHDTPAESRLQIVAFHLDGRAAAWFQWATRNNLLTTWPAFLAAVRHRFGPTQYEDIEGDLSKLSQTGTVADFQAQFEDLMNKVTGISESLLISFFITGLKKHLRRELQFHRPTTLMEAFAMARAYEARFDDNPSLGKNWSRGPTHTTGPNTQPNSLTQTTQHPNTSTRPQSNTTLASQLPPILPTPPSNLPVRNLPAAELRDRRSKGLCFKCDEKWNPSHRCRNKVLILMGEDEDEPPPASDDPTTDDVSGDISSLNSLSSQLQSRSLRISGVYNHYSFKILIDSGSTHNFVKPALVERLGLPITSCPRFKGIPFVVDLFLLDIEGPDVVLGFPWLQSLGKVAHDYSALTMEFAWQGTQVTLVGETSIDSQLVSLHQLQALIHTSDIATPSIQFPPNIPAPVMTLLQKFESIFATPTGLPPHRGVDHRIHLVEGSKPVNVRPYRYPQFQKSEMEKLIREMLEQGIIVPSHSPFSSPVLLVRKKDGTWRFCVDYRALNSVTVKDKFPIPTIDELLDELGGAHIFTKLDLRAGYHQIRVYARDTYKTAFRTHEGHFEFLVMPFGLTNAPSTFQATMNQLFSPYLRRFVIVFFDDILIYSASIDDHLQHLELATSCHLRVYMLIRLSSKLWKSGQHQSQLSS</sequence>
<keyword evidence="1" id="KW-0645">Protease</keyword>